<feature type="transmembrane region" description="Helical" evidence="1">
    <location>
        <begin position="176"/>
        <end position="202"/>
    </location>
</feature>
<evidence type="ECO:0000313" key="4">
    <source>
        <dbReference type="Proteomes" id="UP000799439"/>
    </source>
</evidence>
<name>A0A9P4J6A8_9PEZI</name>
<evidence type="ECO:0000259" key="2">
    <source>
        <dbReference type="Pfam" id="PF20684"/>
    </source>
</evidence>
<accession>A0A9P4J6A8</accession>
<gene>
    <name evidence="3" type="ORF">K461DRAFT_319866</name>
</gene>
<sequence length="250" mass="27251">MSSSNSSLELWYWSPITDSDQTGAGWIVANTLFSFVTISTFARLYLNRRALNPDDYLIATSLLLFIAQNTTLFTALHHGLGKDGATLSSIQQKAVLQISFASDVLAMSSHYLAKSSTAILIYRLFRGDKARLNSICCRSLIGSVFGAAVVSLLLLVAESGEGSRTRGQSSNSISSWEAIVSLDCLTEIALAAVPLFLVTMILRLSKKNFVVWLVFTARLPICAFSVLHLIRRLATAKSNAGPQLLHCEMI</sequence>
<feature type="non-terminal residue" evidence="3">
    <location>
        <position position="250"/>
    </location>
</feature>
<keyword evidence="1" id="KW-1133">Transmembrane helix</keyword>
<dbReference type="Proteomes" id="UP000799439">
    <property type="component" value="Unassembled WGS sequence"/>
</dbReference>
<evidence type="ECO:0000256" key="1">
    <source>
        <dbReference type="SAM" id="Phobius"/>
    </source>
</evidence>
<dbReference type="EMBL" id="ML996083">
    <property type="protein sequence ID" value="KAF2155466.1"/>
    <property type="molecule type" value="Genomic_DNA"/>
</dbReference>
<feature type="domain" description="Rhodopsin" evidence="2">
    <location>
        <begin position="42"/>
        <end position="236"/>
    </location>
</feature>
<evidence type="ECO:0000313" key="3">
    <source>
        <dbReference type="EMBL" id="KAF2155466.1"/>
    </source>
</evidence>
<keyword evidence="1" id="KW-0472">Membrane</keyword>
<comment type="caution">
    <text evidence="3">The sequence shown here is derived from an EMBL/GenBank/DDBJ whole genome shotgun (WGS) entry which is preliminary data.</text>
</comment>
<dbReference type="AlphaFoldDB" id="A0A9P4J6A8"/>
<dbReference type="PANTHER" id="PTHR39614:SF2">
    <property type="entry name" value="INTEGRAL MEMBRANE PROTEIN"/>
    <property type="match status" value="1"/>
</dbReference>
<feature type="transmembrane region" description="Helical" evidence="1">
    <location>
        <begin position="96"/>
        <end position="114"/>
    </location>
</feature>
<dbReference type="Pfam" id="PF20684">
    <property type="entry name" value="Fung_rhodopsin"/>
    <property type="match status" value="1"/>
</dbReference>
<protein>
    <recommendedName>
        <fullName evidence="2">Rhodopsin domain-containing protein</fullName>
    </recommendedName>
</protein>
<feature type="transmembrane region" description="Helical" evidence="1">
    <location>
        <begin position="135"/>
        <end position="156"/>
    </location>
</feature>
<reference evidence="3" key="1">
    <citation type="journal article" date="2020" name="Stud. Mycol.">
        <title>101 Dothideomycetes genomes: a test case for predicting lifestyles and emergence of pathogens.</title>
        <authorList>
            <person name="Haridas S."/>
            <person name="Albert R."/>
            <person name="Binder M."/>
            <person name="Bloem J."/>
            <person name="Labutti K."/>
            <person name="Salamov A."/>
            <person name="Andreopoulos B."/>
            <person name="Baker S."/>
            <person name="Barry K."/>
            <person name="Bills G."/>
            <person name="Bluhm B."/>
            <person name="Cannon C."/>
            <person name="Castanera R."/>
            <person name="Culley D."/>
            <person name="Daum C."/>
            <person name="Ezra D."/>
            <person name="Gonzalez J."/>
            <person name="Henrissat B."/>
            <person name="Kuo A."/>
            <person name="Liang C."/>
            <person name="Lipzen A."/>
            <person name="Lutzoni F."/>
            <person name="Magnuson J."/>
            <person name="Mondo S."/>
            <person name="Nolan M."/>
            <person name="Ohm R."/>
            <person name="Pangilinan J."/>
            <person name="Park H.-J."/>
            <person name="Ramirez L."/>
            <person name="Alfaro M."/>
            <person name="Sun H."/>
            <person name="Tritt A."/>
            <person name="Yoshinaga Y."/>
            <person name="Zwiers L.-H."/>
            <person name="Turgeon B."/>
            <person name="Goodwin S."/>
            <person name="Spatafora J."/>
            <person name="Crous P."/>
            <person name="Grigoriev I."/>
        </authorList>
    </citation>
    <scope>NUCLEOTIDE SEQUENCE</scope>
    <source>
        <strain evidence="3">CBS 260.36</strain>
    </source>
</reference>
<dbReference type="OrthoDB" id="3918601at2759"/>
<feature type="transmembrane region" description="Helical" evidence="1">
    <location>
        <begin position="56"/>
        <end position="76"/>
    </location>
</feature>
<dbReference type="PANTHER" id="PTHR39614">
    <property type="entry name" value="INTEGRAL MEMBRANE PROTEIN"/>
    <property type="match status" value="1"/>
</dbReference>
<feature type="transmembrane region" description="Helical" evidence="1">
    <location>
        <begin position="209"/>
        <end position="230"/>
    </location>
</feature>
<proteinExistence type="predicted"/>
<organism evidence="3 4">
    <name type="scientific">Myriangium duriaei CBS 260.36</name>
    <dbReference type="NCBI Taxonomy" id="1168546"/>
    <lineage>
        <taxon>Eukaryota</taxon>
        <taxon>Fungi</taxon>
        <taxon>Dikarya</taxon>
        <taxon>Ascomycota</taxon>
        <taxon>Pezizomycotina</taxon>
        <taxon>Dothideomycetes</taxon>
        <taxon>Dothideomycetidae</taxon>
        <taxon>Myriangiales</taxon>
        <taxon>Myriangiaceae</taxon>
        <taxon>Myriangium</taxon>
    </lineage>
</organism>
<keyword evidence="1" id="KW-0812">Transmembrane</keyword>
<feature type="transmembrane region" description="Helical" evidence="1">
    <location>
        <begin position="23"/>
        <end position="44"/>
    </location>
</feature>
<dbReference type="InterPro" id="IPR049326">
    <property type="entry name" value="Rhodopsin_dom_fungi"/>
</dbReference>
<keyword evidence="4" id="KW-1185">Reference proteome</keyword>